<dbReference type="SUPFAM" id="SSF50978">
    <property type="entry name" value="WD40 repeat-like"/>
    <property type="match status" value="3"/>
</dbReference>
<comment type="caution">
    <text evidence="7">The sequence shown here is derived from an EMBL/GenBank/DDBJ whole genome shotgun (WGS) entry which is preliminary data.</text>
</comment>
<dbReference type="PRINTS" id="PR00320">
    <property type="entry name" value="GPROTEINBRPT"/>
</dbReference>
<feature type="compositionally biased region" description="Acidic residues" evidence="4">
    <location>
        <begin position="1842"/>
        <end position="1856"/>
    </location>
</feature>
<reference evidence="7" key="1">
    <citation type="submission" date="2021-11" db="EMBL/GenBank/DDBJ databases">
        <authorList>
            <person name="Herlambang A."/>
            <person name="Guo Y."/>
            <person name="Takashima Y."/>
            <person name="Nishizawa T."/>
        </authorList>
    </citation>
    <scope>NUCLEOTIDE SEQUENCE</scope>
    <source>
        <strain evidence="7">E1425</strain>
    </source>
</reference>
<dbReference type="InterPro" id="IPR001646">
    <property type="entry name" value="5peptide_repeat"/>
</dbReference>
<dbReference type="SUPFAM" id="SSF52540">
    <property type="entry name" value="P-loop containing nucleoside triphosphate hydrolases"/>
    <property type="match status" value="1"/>
</dbReference>
<feature type="repeat" description="WD" evidence="3">
    <location>
        <begin position="1218"/>
        <end position="1259"/>
    </location>
</feature>
<feature type="domain" description="NACHT" evidence="5">
    <location>
        <begin position="658"/>
        <end position="771"/>
    </location>
</feature>
<keyword evidence="8" id="KW-1185">Reference proteome</keyword>
<evidence type="ECO:0008006" key="9">
    <source>
        <dbReference type="Google" id="ProtNLM"/>
    </source>
</evidence>
<feature type="repeat" description="WD" evidence="3">
    <location>
        <begin position="1607"/>
        <end position="1648"/>
    </location>
</feature>
<evidence type="ECO:0000256" key="3">
    <source>
        <dbReference type="PROSITE-ProRule" id="PRU00221"/>
    </source>
</evidence>
<evidence type="ECO:0000313" key="7">
    <source>
        <dbReference type="EMBL" id="GJJ73271.1"/>
    </source>
</evidence>
<dbReference type="CDD" id="cd00200">
    <property type="entry name" value="WD40"/>
    <property type="match status" value="1"/>
</dbReference>
<evidence type="ECO:0000256" key="4">
    <source>
        <dbReference type="SAM" id="MobiDB-lite"/>
    </source>
</evidence>
<sequence>MAKSDPSDPSFRPPPTTSNKPRRRDRILNWTNATFGSRSSRQDASSSSTVAVASAPPPADIATTPHSDDSRSANSPFKSTTIATPPSSNSPVPLKGLDKASGSTPKTGSKQTASPINQQAELNPTIFPENISRTVSISLPDFGQRIDSTAQLVHCAHLLQVMESPSFSSCSPPSPESIKSIDGRPLRMKDLDWIRQVQEYKVVEKNRIQQLVVSTVSEFISSPIKDSEAIREIVLVGPVLERVHFRLLLTCFLSSFDSASMLEVEKLQGVVQLVQDAPPGCLEVDDLIRILEIIRERLESTSSQSDNFLFHLTLAVSRVLNCMADMKVKDLDRVEQHDPLRTALAGLKSDSNPFLRYQAIYAAQALWNVPDNETPVECFFRHFINVTGGLIKLSAVMQLDFNSLAGGAKDIQKSIADMYEFVKSGVEDIPALMEDGKELGGCLRAMVGSGRIHPWYMSLRGAEDLVRTGRLADLRVWAWEAPSQGSYLFQWGICQLLGEIAVDPSWGMNSQSQSILFLCEIFKISVHRNVRRWILTILDYISKLSTLDTSTSDHEEEAIKVTAAIARDDLRSNEYEPFSFPYLLGRRLLLPTASSIIQKVNKTVALEPALLKIQIAVSNRGPEFYAQLMAKAGLQDSGDSLKLLEERVLTFLGGKRQIMLILGDSGAGKSTFNRHLERKLWSEYHPGGPIPLFVDLRRMENLSDSEVKKKLRIDDLKDDQIQELKEYRKVIFICDGYDECRQWVNLHSRFRDEGWKSFQIVVTCRSQQLTPNSNYRNYFVPRTEANLTESQASALYEEAVIVPFGENQIKACIEQFRGTEEASKEVFKEGAIWSTEEYINQLANLLELVKNPFMLKLALVTLPNMVGNDMGTSRRKMTRFCLYEEFTDQHFKKELRRLTDQRPKMKWDEEKAFELIENGFVLHGIYFSMRLARSIFMEQDGRNSVEYSTMDNRGWKAQFFGLKTGAGTKLLRQSSQLVTCTIQESNSSGKGAAVASQTTVYSFSHRSILEFLYACCLCDYMQDSRIEEDFSGGAQYPTLSSCLESTDNPSLLAGHPLNQRSIVSEHSVVHFLAERAINKSEFKDQLQTIIELSRTDETIAVAAANAITILVLAGVQFNGMDLRGIQIPGADLSGGHFDSAQLEYADLTDVNLSRAWLRQADFGHARMSGVQFGEKPSIIFPGLTSMALSPNGAFLALGFESGEVRVLNTKDWSTRNTLQGHTYRVLHLAFSSSGLQIASGSMDTTIRIWEWQQESAPSRILRGHSSEVNAVAFSPDGHWLSSASDDMTVRVWDLDLNSVMCTFEGHEDEAWCTAWSLDGQQVASGGKDGAVNLWQTAFGEFERQLWRGREPVCSLVYAPDGKRLVAAVGNDILIWDLLAGGDPTVLEGHTGDVRAVSFSRNEQWIASVSLDKSVGIWNGRTGAPVRKLYGSDPGYVLAVAFWNDQEIISLDWRGMLRFWALGSGAARADMLGIVTGPMAEGHRDLVETVAYSPDGKKVLTGGPDRCIREWNAETGETKIVTTTQTDILHIAFSPENRQVAVVALDDIPILFEQVDDSDDIWVTGYLGAYSAVIVAYSPCGRWVVSGDADGALVLLDRLETDAEEQLLVGHRNWILGIEFSPCEKLFVSWSKDQSIRVWESETGVCIDVIDFFIESLSFSPCGTMVAWSVSVERDEDGLDASDVLPEIHLTDLRWQRDIHVLKGHKNLVDSIAWTSGWIVSGSNDRTVRLWKELRDNETGSSTWTCAAILDDLAVGTVAWNPVAWPLEFAIGSRDSSVSVWTVTTSGGEKKMMSEDDSEETTIQLKWGSIDRLETRGARFTNAVGLDSMQKELLRQHGSIDDAASDDDAEEDEDEDESLVRRVRVADLADTVPYKEMREQ</sequence>
<feature type="region of interest" description="Disordered" evidence="4">
    <location>
        <begin position="1"/>
        <end position="116"/>
    </location>
</feature>
<dbReference type="Gene3D" id="2.160.20.80">
    <property type="entry name" value="E3 ubiquitin-protein ligase SopA"/>
    <property type="match status" value="1"/>
</dbReference>
<dbReference type="InterPro" id="IPR020472">
    <property type="entry name" value="WD40_PAC1"/>
</dbReference>
<dbReference type="EMBL" id="BQFW01000007">
    <property type="protein sequence ID" value="GJJ73271.1"/>
    <property type="molecule type" value="Genomic_DNA"/>
</dbReference>
<evidence type="ECO:0000259" key="6">
    <source>
        <dbReference type="Pfam" id="PF23948"/>
    </source>
</evidence>
<name>A0A9P3LWH8_9FUNG</name>
<dbReference type="InterPro" id="IPR019775">
    <property type="entry name" value="WD40_repeat_CS"/>
</dbReference>
<dbReference type="InterPro" id="IPR027417">
    <property type="entry name" value="P-loop_NTPase"/>
</dbReference>
<dbReference type="PANTHER" id="PTHR22847:SF637">
    <property type="entry name" value="WD REPEAT DOMAIN 5B"/>
    <property type="match status" value="1"/>
</dbReference>
<dbReference type="Pfam" id="PF00400">
    <property type="entry name" value="WD40"/>
    <property type="match status" value="7"/>
</dbReference>
<feature type="domain" description="Arm-like repeat" evidence="6">
    <location>
        <begin position="184"/>
        <end position="554"/>
    </location>
</feature>
<dbReference type="InterPro" id="IPR036322">
    <property type="entry name" value="WD40_repeat_dom_sf"/>
</dbReference>
<evidence type="ECO:0000313" key="8">
    <source>
        <dbReference type="Proteomes" id="UP000827284"/>
    </source>
</evidence>
<evidence type="ECO:0000256" key="2">
    <source>
        <dbReference type="ARBA" id="ARBA00022737"/>
    </source>
</evidence>
<dbReference type="OrthoDB" id="2443807at2759"/>
<feature type="repeat" description="WD" evidence="3">
    <location>
        <begin position="1479"/>
        <end position="1520"/>
    </location>
</feature>
<evidence type="ECO:0000259" key="5">
    <source>
        <dbReference type="Pfam" id="PF05729"/>
    </source>
</evidence>
<dbReference type="InterPro" id="IPR007111">
    <property type="entry name" value="NACHT_NTPase"/>
</dbReference>
<feature type="repeat" description="WD" evidence="3">
    <location>
        <begin position="1303"/>
        <end position="1344"/>
    </location>
</feature>
<feature type="compositionally biased region" description="Polar residues" evidence="4">
    <location>
        <begin position="72"/>
        <end position="91"/>
    </location>
</feature>
<dbReference type="InterPro" id="IPR056251">
    <property type="entry name" value="Arm_rpt_dom"/>
</dbReference>
<dbReference type="PROSITE" id="PS50082">
    <property type="entry name" value="WD_REPEATS_2"/>
    <property type="match status" value="7"/>
</dbReference>
<dbReference type="GO" id="GO:1990234">
    <property type="term" value="C:transferase complex"/>
    <property type="evidence" value="ECO:0007669"/>
    <property type="project" value="UniProtKB-ARBA"/>
</dbReference>
<dbReference type="InterPro" id="IPR001680">
    <property type="entry name" value="WD40_rpt"/>
</dbReference>
<protein>
    <recommendedName>
        <fullName evidence="9">WD40 repeat-like protein</fullName>
    </recommendedName>
</protein>
<reference evidence="7" key="2">
    <citation type="journal article" date="2022" name="Microbiol. Resour. Announc.">
        <title>Whole-Genome Sequence of Entomortierella parvispora E1425, a Mucoromycotan Fungus Associated with Burkholderiaceae-Related Endosymbiotic Bacteria.</title>
        <authorList>
            <person name="Herlambang A."/>
            <person name="Guo Y."/>
            <person name="Takashima Y."/>
            <person name="Narisawa K."/>
            <person name="Ohta H."/>
            <person name="Nishizawa T."/>
        </authorList>
    </citation>
    <scope>NUCLEOTIDE SEQUENCE</scope>
    <source>
        <strain evidence="7">E1425</strain>
    </source>
</reference>
<dbReference type="Gene3D" id="2.130.10.10">
    <property type="entry name" value="YVTN repeat-like/Quinoprotein amine dehydrogenase"/>
    <property type="match status" value="4"/>
</dbReference>
<dbReference type="PROSITE" id="PS00678">
    <property type="entry name" value="WD_REPEATS_1"/>
    <property type="match status" value="1"/>
</dbReference>
<feature type="compositionally biased region" description="Polar residues" evidence="4">
    <location>
        <begin position="101"/>
        <end position="116"/>
    </location>
</feature>
<dbReference type="Pfam" id="PF05729">
    <property type="entry name" value="NACHT"/>
    <property type="match status" value="1"/>
</dbReference>
<dbReference type="InterPro" id="IPR015943">
    <property type="entry name" value="WD40/YVTN_repeat-like_dom_sf"/>
</dbReference>
<dbReference type="Gene3D" id="3.40.50.300">
    <property type="entry name" value="P-loop containing nucleotide triphosphate hydrolases"/>
    <property type="match status" value="1"/>
</dbReference>
<feature type="compositionally biased region" description="Low complexity" evidence="4">
    <location>
        <begin position="37"/>
        <end position="54"/>
    </location>
</feature>
<feature type="repeat" description="WD" evidence="3">
    <location>
        <begin position="1701"/>
        <end position="1731"/>
    </location>
</feature>
<accession>A0A9P3LWH8</accession>
<dbReference type="Proteomes" id="UP000827284">
    <property type="component" value="Unassembled WGS sequence"/>
</dbReference>
<organism evidence="7 8">
    <name type="scientific">Entomortierella parvispora</name>
    <dbReference type="NCBI Taxonomy" id="205924"/>
    <lineage>
        <taxon>Eukaryota</taxon>
        <taxon>Fungi</taxon>
        <taxon>Fungi incertae sedis</taxon>
        <taxon>Mucoromycota</taxon>
        <taxon>Mortierellomycotina</taxon>
        <taxon>Mortierellomycetes</taxon>
        <taxon>Mortierellales</taxon>
        <taxon>Mortierellaceae</taxon>
        <taxon>Entomortierella</taxon>
    </lineage>
</organism>
<dbReference type="PROSITE" id="PS50294">
    <property type="entry name" value="WD_REPEATS_REGION"/>
    <property type="match status" value="7"/>
</dbReference>
<gene>
    <name evidence="7" type="ORF">EMPS_05629</name>
</gene>
<feature type="repeat" description="WD" evidence="3">
    <location>
        <begin position="1386"/>
        <end position="1427"/>
    </location>
</feature>
<dbReference type="Pfam" id="PF23948">
    <property type="entry name" value="ARM_5"/>
    <property type="match status" value="1"/>
</dbReference>
<keyword evidence="1 3" id="KW-0853">WD repeat</keyword>
<evidence type="ECO:0000256" key="1">
    <source>
        <dbReference type="ARBA" id="ARBA00022574"/>
    </source>
</evidence>
<keyword evidence="2" id="KW-0677">Repeat</keyword>
<dbReference type="Pfam" id="PF00805">
    <property type="entry name" value="Pentapeptide"/>
    <property type="match status" value="1"/>
</dbReference>
<dbReference type="SUPFAM" id="SSF141571">
    <property type="entry name" value="Pentapeptide repeat-like"/>
    <property type="match status" value="1"/>
</dbReference>
<dbReference type="PANTHER" id="PTHR22847">
    <property type="entry name" value="WD40 REPEAT PROTEIN"/>
    <property type="match status" value="1"/>
</dbReference>
<dbReference type="SMART" id="SM00320">
    <property type="entry name" value="WD40"/>
    <property type="match status" value="13"/>
</dbReference>
<feature type="region of interest" description="Disordered" evidence="4">
    <location>
        <begin position="1834"/>
        <end position="1861"/>
    </location>
</feature>
<proteinExistence type="predicted"/>
<feature type="repeat" description="WD" evidence="3">
    <location>
        <begin position="1261"/>
        <end position="1302"/>
    </location>
</feature>